<organism evidence="1 2">
    <name type="scientific">Elysia crispata</name>
    <name type="common">lettuce slug</name>
    <dbReference type="NCBI Taxonomy" id="231223"/>
    <lineage>
        <taxon>Eukaryota</taxon>
        <taxon>Metazoa</taxon>
        <taxon>Spiralia</taxon>
        <taxon>Lophotrochozoa</taxon>
        <taxon>Mollusca</taxon>
        <taxon>Gastropoda</taxon>
        <taxon>Heterobranchia</taxon>
        <taxon>Euthyneura</taxon>
        <taxon>Panpulmonata</taxon>
        <taxon>Sacoglossa</taxon>
        <taxon>Placobranchoidea</taxon>
        <taxon>Plakobranchidae</taxon>
        <taxon>Elysia</taxon>
    </lineage>
</organism>
<accession>A0AAE1DAB7</accession>
<dbReference type="AlphaFoldDB" id="A0AAE1DAB7"/>
<evidence type="ECO:0000313" key="2">
    <source>
        <dbReference type="Proteomes" id="UP001283361"/>
    </source>
</evidence>
<proteinExistence type="predicted"/>
<protein>
    <submittedName>
        <fullName evidence="1">Uncharacterized protein</fullName>
    </submittedName>
</protein>
<keyword evidence="2" id="KW-1185">Reference proteome</keyword>
<sequence length="77" mass="8514">MSRLSSRTGFKLTIRDDHGNYTDNVVCKTFSYNGFLKLSAGIQGNENRLIQISKGQLLSKDDLTSTIRSDIDGNLSS</sequence>
<evidence type="ECO:0000313" key="1">
    <source>
        <dbReference type="EMBL" id="KAK3763349.1"/>
    </source>
</evidence>
<name>A0AAE1DAB7_9GAST</name>
<reference evidence="1" key="1">
    <citation type="journal article" date="2023" name="G3 (Bethesda)">
        <title>A reference genome for the long-term kleptoplast-retaining sea slug Elysia crispata morphotype clarki.</title>
        <authorList>
            <person name="Eastman K.E."/>
            <person name="Pendleton A.L."/>
            <person name="Shaikh M.A."/>
            <person name="Suttiyut T."/>
            <person name="Ogas R."/>
            <person name="Tomko P."/>
            <person name="Gavelis G."/>
            <person name="Widhalm J.R."/>
            <person name="Wisecaver J.H."/>
        </authorList>
    </citation>
    <scope>NUCLEOTIDE SEQUENCE</scope>
    <source>
        <strain evidence="1">ECLA1</strain>
    </source>
</reference>
<dbReference type="EMBL" id="JAWDGP010004573">
    <property type="protein sequence ID" value="KAK3763349.1"/>
    <property type="molecule type" value="Genomic_DNA"/>
</dbReference>
<dbReference type="Proteomes" id="UP001283361">
    <property type="component" value="Unassembled WGS sequence"/>
</dbReference>
<gene>
    <name evidence="1" type="ORF">RRG08_021169</name>
</gene>
<comment type="caution">
    <text evidence="1">The sequence shown here is derived from an EMBL/GenBank/DDBJ whole genome shotgun (WGS) entry which is preliminary data.</text>
</comment>